<dbReference type="RefSeq" id="XP_014678958.1">
    <property type="nucleotide sequence ID" value="XM_014823472.1"/>
</dbReference>
<gene>
    <name evidence="3" type="primary">LOC106818799</name>
</gene>
<evidence type="ECO:0000313" key="3">
    <source>
        <dbReference type="RefSeq" id="XP_014678958.1"/>
    </source>
</evidence>
<feature type="domain" description="RIH" evidence="1">
    <location>
        <begin position="42"/>
        <end position="180"/>
    </location>
</feature>
<sequence>MGFNVVEIEPAIDEKQAENYKTIEEILSRLTKLCVNETPSGVKPRKHEQRLLRNLGAHQVVLDLLQIPYQKKDDVRMEGLMTMAHGFLQSVCLSNHANQALLHSSLDMFLDKGFNNAKTVRAIYQDNTKLCSDVSERVIQHFVRCIETHECHVEYLRFLQTVVKAEGSYIRKCQDMVMQEV</sequence>
<dbReference type="PANTHER" id="PTHR45816:SF4">
    <property type="entry name" value="RYR_IP3R HOMOLOGY ASSOCIATED DOMAIN-CONTAINING PROTEIN"/>
    <property type="match status" value="1"/>
</dbReference>
<dbReference type="GeneID" id="106818799"/>
<keyword evidence="2" id="KW-1185">Reference proteome</keyword>
<dbReference type="Pfam" id="PF01365">
    <property type="entry name" value="RYDR_ITPR"/>
    <property type="match status" value="1"/>
</dbReference>
<dbReference type="InterPro" id="IPR015925">
    <property type="entry name" value="Ryanodine_IP3_receptor"/>
</dbReference>
<name>A0ABM1F3D7_PRICU</name>
<dbReference type="Proteomes" id="UP000695022">
    <property type="component" value="Unplaced"/>
</dbReference>
<dbReference type="InterPro" id="IPR000699">
    <property type="entry name" value="RIH_dom"/>
</dbReference>
<dbReference type="InterPro" id="IPR035910">
    <property type="entry name" value="RyR/IP3R_RIH_dom_sf"/>
</dbReference>
<evidence type="ECO:0000259" key="1">
    <source>
        <dbReference type="Pfam" id="PF01365"/>
    </source>
</evidence>
<dbReference type="SUPFAM" id="SSF100909">
    <property type="entry name" value="IP3 receptor type 1 binding core, domain 2"/>
    <property type="match status" value="1"/>
</dbReference>
<dbReference type="PANTHER" id="PTHR45816">
    <property type="entry name" value="MIR DOMAIN-CONTAINING PROTEIN"/>
    <property type="match status" value="1"/>
</dbReference>
<evidence type="ECO:0000313" key="2">
    <source>
        <dbReference type="Proteomes" id="UP000695022"/>
    </source>
</evidence>
<reference evidence="3" key="1">
    <citation type="submission" date="2025-08" db="UniProtKB">
        <authorList>
            <consortium name="RefSeq"/>
        </authorList>
    </citation>
    <scope>IDENTIFICATION</scope>
</reference>
<organism evidence="2 3">
    <name type="scientific">Priapulus caudatus</name>
    <name type="common">Priapulid worm</name>
    <dbReference type="NCBI Taxonomy" id="37621"/>
    <lineage>
        <taxon>Eukaryota</taxon>
        <taxon>Metazoa</taxon>
        <taxon>Ecdysozoa</taxon>
        <taxon>Scalidophora</taxon>
        <taxon>Priapulida</taxon>
        <taxon>Priapulimorpha</taxon>
        <taxon>Priapulimorphida</taxon>
        <taxon>Priapulidae</taxon>
        <taxon>Priapulus</taxon>
    </lineage>
</organism>
<accession>A0ABM1F3D7</accession>
<proteinExistence type="predicted"/>
<protein>
    <submittedName>
        <fullName evidence="3">Inositol 1,4,5-trisphosphate receptor-like</fullName>
    </submittedName>
</protein>